<protein>
    <submittedName>
        <fullName evidence="2">Uncharacterized protein</fullName>
    </submittedName>
</protein>
<evidence type="ECO:0000313" key="2">
    <source>
        <dbReference type="EMBL" id="CAK7338065.1"/>
    </source>
</evidence>
<feature type="compositionally biased region" description="Polar residues" evidence="1">
    <location>
        <begin position="64"/>
        <end position="75"/>
    </location>
</feature>
<feature type="region of interest" description="Disordered" evidence="1">
    <location>
        <begin position="1"/>
        <end position="75"/>
    </location>
</feature>
<dbReference type="Proteomes" id="UP001314170">
    <property type="component" value="Unassembled WGS sequence"/>
</dbReference>
<feature type="compositionally biased region" description="Polar residues" evidence="1">
    <location>
        <begin position="46"/>
        <end position="57"/>
    </location>
</feature>
<comment type="caution">
    <text evidence="2">The sequence shown here is derived from an EMBL/GenBank/DDBJ whole genome shotgun (WGS) entry which is preliminary data.</text>
</comment>
<feature type="non-terminal residue" evidence="2">
    <location>
        <position position="1"/>
    </location>
</feature>
<sequence length="75" mass="8299">IVGLKFVDPPPSRDNVEVESCSNEEKSNWKQRNKEDSNLGKILSSRLKNSKFQSPAQTVAKAGNPSTRARTLSRA</sequence>
<name>A0AAV1RQB4_9ROSI</name>
<organism evidence="2 3">
    <name type="scientific">Dovyalis caffra</name>
    <dbReference type="NCBI Taxonomy" id="77055"/>
    <lineage>
        <taxon>Eukaryota</taxon>
        <taxon>Viridiplantae</taxon>
        <taxon>Streptophyta</taxon>
        <taxon>Embryophyta</taxon>
        <taxon>Tracheophyta</taxon>
        <taxon>Spermatophyta</taxon>
        <taxon>Magnoliopsida</taxon>
        <taxon>eudicotyledons</taxon>
        <taxon>Gunneridae</taxon>
        <taxon>Pentapetalae</taxon>
        <taxon>rosids</taxon>
        <taxon>fabids</taxon>
        <taxon>Malpighiales</taxon>
        <taxon>Salicaceae</taxon>
        <taxon>Flacourtieae</taxon>
        <taxon>Dovyalis</taxon>
    </lineage>
</organism>
<keyword evidence="3" id="KW-1185">Reference proteome</keyword>
<evidence type="ECO:0000313" key="3">
    <source>
        <dbReference type="Proteomes" id="UP001314170"/>
    </source>
</evidence>
<accession>A0AAV1RQB4</accession>
<dbReference type="EMBL" id="CAWUPB010001108">
    <property type="protein sequence ID" value="CAK7338065.1"/>
    <property type="molecule type" value="Genomic_DNA"/>
</dbReference>
<dbReference type="AlphaFoldDB" id="A0AAV1RQB4"/>
<evidence type="ECO:0000256" key="1">
    <source>
        <dbReference type="SAM" id="MobiDB-lite"/>
    </source>
</evidence>
<reference evidence="2 3" key="1">
    <citation type="submission" date="2024-01" db="EMBL/GenBank/DDBJ databases">
        <authorList>
            <person name="Waweru B."/>
        </authorList>
    </citation>
    <scope>NUCLEOTIDE SEQUENCE [LARGE SCALE GENOMIC DNA]</scope>
</reference>
<feature type="compositionally biased region" description="Basic and acidic residues" evidence="1">
    <location>
        <begin position="23"/>
        <end position="38"/>
    </location>
</feature>
<proteinExistence type="predicted"/>
<gene>
    <name evidence="2" type="ORF">DCAF_LOCUS13106</name>
</gene>